<dbReference type="Proteomes" id="UP000481030">
    <property type="component" value="Unassembled WGS sequence"/>
</dbReference>
<comment type="caution">
    <text evidence="2">The sequence shown here is derived from an EMBL/GenBank/DDBJ whole genome shotgun (WGS) entry which is preliminary data.</text>
</comment>
<dbReference type="Pfam" id="PF03205">
    <property type="entry name" value="MobB"/>
    <property type="match status" value="1"/>
</dbReference>
<dbReference type="NCBIfam" id="TIGR00176">
    <property type="entry name" value="mobB"/>
    <property type="match status" value="1"/>
</dbReference>
<dbReference type="AlphaFoldDB" id="A0A6L3VB06"/>
<dbReference type="RefSeq" id="WP_151533877.1">
    <property type="nucleotide sequence ID" value="NZ_WBOS01000002.1"/>
</dbReference>
<accession>A0A6L3VB06</accession>
<evidence type="ECO:0000313" key="2">
    <source>
        <dbReference type="EMBL" id="KAB2337709.1"/>
    </source>
</evidence>
<protein>
    <submittedName>
        <fullName evidence="2">Molybdopterin-guanine dinucleotide biosynthesis protein B</fullName>
    </submittedName>
</protein>
<dbReference type="InterPro" id="IPR052539">
    <property type="entry name" value="MGD_biosynthesis_adapter"/>
</dbReference>
<reference evidence="2 3" key="1">
    <citation type="journal article" date="2016" name="Antonie Van Leeuwenhoek">
        <title>Bacillus depressus sp. nov., isolated from soil of a sunflower field.</title>
        <authorList>
            <person name="Wei X."/>
            <person name="Xin D."/>
            <person name="Xin Y."/>
            <person name="Zhang H."/>
            <person name="Wang T."/>
            <person name="Zhang J."/>
        </authorList>
    </citation>
    <scope>NUCLEOTIDE SEQUENCE [LARGE SCALE GENOMIC DNA]</scope>
    <source>
        <strain evidence="2 3">BZ1</strain>
    </source>
</reference>
<dbReference type="GO" id="GO:0005525">
    <property type="term" value="F:GTP binding"/>
    <property type="evidence" value="ECO:0007669"/>
    <property type="project" value="InterPro"/>
</dbReference>
<proteinExistence type="predicted"/>
<evidence type="ECO:0000259" key="1">
    <source>
        <dbReference type="Pfam" id="PF03205"/>
    </source>
</evidence>
<dbReference type="SUPFAM" id="SSF52540">
    <property type="entry name" value="P-loop containing nucleoside triphosphate hydrolases"/>
    <property type="match status" value="1"/>
</dbReference>
<name>A0A6L3VB06_9BACI</name>
<feature type="domain" description="Molybdopterin-guanine dinucleotide biosynthesis protein B (MobB)" evidence="1">
    <location>
        <begin position="7"/>
        <end position="134"/>
    </location>
</feature>
<keyword evidence="3" id="KW-1185">Reference proteome</keyword>
<dbReference type="PANTHER" id="PTHR40072:SF1">
    <property type="entry name" value="MOLYBDOPTERIN-GUANINE DINUCLEOTIDE BIOSYNTHESIS ADAPTER PROTEIN"/>
    <property type="match status" value="1"/>
</dbReference>
<dbReference type="InterPro" id="IPR004435">
    <property type="entry name" value="MobB_dom"/>
</dbReference>
<sequence length="176" mass="20113">MVSAPFVFQVAGYQNSGKTTFVNKIITRLSEQKFRAATIKHHGHGGKPELNEMKDSSQHISSGAFASIVEGDGRLILHAEQTEWTVDEQISILSHFDLDLIIIEGHKKAYYPKVIILKELEDEKLLTLTNIQAVLYWNKEVKELESSYPSVPFFAIQDIEGEEWIMDYLVKKVYKN</sequence>
<dbReference type="Gene3D" id="3.40.50.300">
    <property type="entry name" value="P-loop containing nucleotide triphosphate hydrolases"/>
    <property type="match status" value="1"/>
</dbReference>
<dbReference type="InterPro" id="IPR027417">
    <property type="entry name" value="P-loop_NTPase"/>
</dbReference>
<evidence type="ECO:0000313" key="3">
    <source>
        <dbReference type="Proteomes" id="UP000481030"/>
    </source>
</evidence>
<organism evidence="2 3">
    <name type="scientific">Cytobacillus depressus</name>
    <dbReference type="NCBI Taxonomy" id="1602942"/>
    <lineage>
        <taxon>Bacteria</taxon>
        <taxon>Bacillati</taxon>
        <taxon>Bacillota</taxon>
        <taxon>Bacilli</taxon>
        <taxon>Bacillales</taxon>
        <taxon>Bacillaceae</taxon>
        <taxon>Cytobacillus</taxon>
    </lineage>
</organism>
<dbReference type="GO" id="GO:0006777">
    <property type="term" value="P:Mo-molybdopterin cofactor biosynthetic process"/>
    <property type="evidence" value="ECO:0007669"/>
    <property type="project" value="InterPro"/>
</dbReference>
<dbReference type="OrthoDB" id="9786803at2"/>
<dbReference type="PANTHER" id="PTHR40072">
    <property type="entry name" value="MOLYBDOPTERIN-GUANINE DINUCLEOTIDE BIOSYNTHESIS ADAPTER PROTEIN-RELATED"/>
    <property type="match status" value="1"/>
</dbReference>
<gene>
    <name evidence="2" type="primary">mobB</name>
    <name evidence="2" type="ORF">F7731_06080</name>
</gene>
<dbReference type="EMBL" id="WBOS01000002">
    <property type="protein sequence ID" value="KAB2337709.1"/>
    <property type="molecule type" value="Genomic_DNA"/>
</dbReference>